<evidence type="ECO:0000313" key="2">
    <source>
        <dbReference type="EMBL" id="CAK9327739.1"/>
    </source>
</evidence>
<feature type="compositionally biased region" description="Basic residues" evidence="1">
    <location>
        <begin position="204"/>
        <end position="213"/>
    </location>
</feature>
<dbReference type="EMBL" id="OZ021742">
    <property type="protein sequence ID" value="CAK9327739.1"/>
    <property type="molecule type" value="Genomic_DNA"/>
</dbReference>
<feature type="compositionally biased region" description="Basic residues" evidence="1">
    <location>
        <begin position="226"/>
        <end position="236"/>
    </location>
</feature>
<proteinExistence type="predicted"/>
<gene>
    <name evidence="2" type="ORF">CITCOLO1_LOCUS20127</name>
</gene>
<sequence>MQSHTNNNQTLAQKQGVIITVYVESPKLQNNNSNKTSIIPHNNINPNATLPQTHNSKGYDRRAQLLAYSRHLRNVDSSLSQSPKPKSKKWKWKLRLEAPGRLPSRRAMQRWKYERVGMMREERREVVDQPCRPKCLGGRSNKKSTGKSSSSIFSMSNQMHPRMVIDNKSKQLRRSSAAEIPFLLVFQAKSRTDPNIANAYSPERRRRKKHPRPRLAVQTKFLTIKEKRKRRKKRYK</sequence>
<feature type="region of interest" description="Disordered" evidence="1">
    <location>
        <begin position="194"/>
        <end position="236"/>
    </location>
</feature>
<evidence type="ECO:0000313" key="3">
    <source>
        <dbReference type="Proteomes" id="UP001642487"/>
    </source>
</evidence>
<dbReference type="Proteomes" id="UP001642487">
    <property type="component" value="Chromosome 8"/>
</dbReference>
<organism evidence="2 3">
    <name type="scientific">Citrullus colocynthis</name>
    <name type="common">colocynth</name>
    <dbReference type="NCBI Taxonomy" id="252529"/>
    <lineage>
        <taxon>Eukaryota</taxon>
        <taxon>Viridiplantae</taxon>
        <taxon>Streptophyta</taxon>
        <taxon>Embryophyta</taxon>
        <taxon>Tracheophyta</taxon>
        <taxon>Spermatophyta</taxon>
        <taxon>Magnoliopsida</taxon>
        <taxon>eudicotyledons</taxon>
        <taxon>Gunneridae</taxon>
        <taxon>Pentapetalae</taxon>
        <taxon>rosids</taxon>
        <taxon>fabids</taxon>
        <taxon>Cucurbitales</taxon>
        <taxon>Cucurbitaceae</taxon>
        <taxon>Benincaseae</taxon>
        <taxon>Citrullus</taxon>
    </lineage>
</organism>
<feature type="region of interest" description="Disordered" evidence="1">
    <location>
        <begin position="32"/>
        <end position="57"/>
    </location>
</feature>
<feature type="region of interest" description="Disordered" evidence="1">
    <location>
        <begin position="131"/>
        <end position="160"/>
    </location>
</feature>
<feature type="compositionally biased region" description="Low complexity" evidence="1">
    <location>
        <begin position="146"/>
        <end position="156"/>
    </location>
</feature>
<evidence type="ECO:0000256" key="1">
    <source>
        <dbReference type="SAM" id="MobiDB-lite"/>
    </source>
</evidence>
<name>A0ABP0Z4M6_9ROSI</name>
<protein>
    <submittedName>
        <fullName evidence="2">Uncharacterized protein</fullName>
    </submittedName>
</protein>
<accession>A0ABP0Z4M6</accession>
<keyword evidence="3" id="KW-1185">Reference proteome</keyword>
<reference evidence="2 3" key="1">
    <citation type="submission" date="2024-03" db="EMBL/GenBank/DDBJ databases">
        <authorList>
            <person name="Gkanogiannis A."/>
            <person name="Becerra Lopez-Lavalle L."/>
        </authorList>
    </citation>
    <scope>NUCLEOTIDE SEQUENCE [LARGE SCALE GENOMIC DNA]</scope>
</reference>
<feature type="compositionally biased region" description="Polar residues" evidence="1">
    <location>
        <begin position="32"/>
        <end position="56"/>
    </location>
</feature>